<protein>
    <recommendedName>
        <fullName evidence="3">PD-(D/E)XK endonuclease-like domain-containing protein</fullName>
    </recommendedName>
</protein>
<reference evidence="1 2" key="1">
    <citation type="journal article" date="2016" name="Nat. Commun.">
        <title>Thousands of microbial genomes shed light on interconnected biogeochemical processes in an aquifer system.</title>
        <authorList>
            <person name="Anantharaman K."/>
            <person name="Brown C.T."/>
            <person name="Hug L.A."/>
            <person name="Sharon I."/>
            <person name="Castelle C.J."/>
            <person name="Probst A.J."/>
            <person name="Thomas B.C."/>
            <person name="Singh A."/>
            <person name="Wilkins M.J."/>
            <person name="Karaoz U."/>
            <person name="Brodie E.L."/>
            <person name="Williams K.H."/>
            <person name="Hubbard S.S."/>
            <person name="Banfield J.F."/>
        </authorList>
    </citation>
    <scope>NUCLEOTIDE SEQUENCE [LARGE SCALE GENOMIC DNA]</scope>
</reference>
<dbReference type="Gene3D" id="3.90.320.10">
    <property type="match status" value="1"/>
</dbReference>
<comment type="caution">
    <text evidence="1">The sequence shown here is derived from an EMBL/GenBank/DDBJ whole genome shotgun (WGS) entry which is preliminary data.</text>
</comment>
<gene>
    <name evidence="1" type="ORF">A2209_03980</name>
</gene>
<evidence type="ECO:0000313" key="2">
    <source>
        <dbReference type="Proteomes" id="UP000178450"/>
    </source>
</evidence>
<sequence length="184" mass="21421">MGITVPERVEWTEGKVNQRIIQQHISGKRIHQNLKNIPYKFPIVEEIEFDARTKFFIEINSKYGLIGYADGLNYEEKMLAEIKLYNGGFSMNKFINSMQRKIYAWGFPMMKRAVLITGKRNPELWEDYPLKTSVVPMTKQDIKEAKQWVNEGIAIIERGDFTGGLTNGKCLDPWCHYGVNCFFK</sequence>
<organism evidence="1 2">
    <name type="scientific">Candidatus Roizmanbacteria bacterium RIFOXYA1_FULL_41_12</name>
    <dbReference type="NCBI Taxonomy" id="1802082"/>
    <lineage>
        <taxon>Bacteria</taxon>
        <taxon>Candidatus Roizmaniibacteriota</taxon>
    </lineage>
</organism>
<evidence type="ECO:0008006" key="3">
    <source>
        <dbReference type="Google" id="ProtNLM"/>
    </source>
</evidence>
<dbReference type="InterPro" id="IPR011604">
    <property type="entry name" value="PDDEXK-like_dom_sf"/>
</dbReference>
<dbReference type="Proteomes" id="UP000178450">
    <property type="component" value="Unassembled WGS sequence"/>
</dbReference>
<evidence type="ECO:0000313" key="1">
    <source>
        <dbReference type="EMBL" id="OGK64443.1"/>
    </source>
</evidence>
<name>A0A1F7K9B1_9BACT</name>
<accession>A0A1F7K9B1</accession>
<dbReference type="EMBL" id="MGBG01000021">
    <property type="protein sequence ID" value="OGK64443.1"/>
    <property type="molecule type" value="Genomic_DNA"/>
</dbReference>
<proteinExistence type="predicted"/>
<dbReference type="AlphaFoldDB" id="A0A1F7K9B1"/>